<gene>
    <name evidence="1" type="ORF">GKD59_23125</name>
</gene>
<name>A0A7K0GPB0_PARDI</name>
<dbReference type="RefSeq" id="WP_173003787.1">
    <property type="nucleotide sequence ID" value="NZ_WKLT01000106.1"/>
</dbReference>
<comment type="caution">
    <text evidence="1">The sequence shown here is derived from an EMBL/GenBank/DDBJ whole genome shotgun (WGS) entry which is preliminary data.</text>
</comment>
<accession>A0A7K0GPB0</accession>
<evidence type="ECO:0000313" key="1">
    <source>
        <dbReference type="EMBL" id="MRY60720.1"/>
    </source>
</evidence>
<dbReference type="AlphaFoldDB" id="A0A7K0GPB0"/>
<sequence length="128" mass="14934">MLKPDIDKSSIINLEDSQITFGKERNTSRWWVRYDGLGLPVWTSAERKQLIGLIVQLTTLNGLRSLKKNVNPNERYREEIIGSLDCEIKSCTRHVRQMVSIDDNRIHHKVKFVFDSTENIRSLDDMFA</sequence>
<reference evidence="1 2" key="1">
    <citation type="journal article" date="2019" name="Nat. Med.">
        <title>A library of human gut bacterial isolates paired with longitudinal multiomics data enables mechanistic microbiome research.</title>
        <authorList>
            <person name="Poyet M."/>
            <person name="Groussin M."/>
            <person name="Gibbons S.M."/>
            <person name="Avila-Pacheco J."/>
            <person name="Jiang X."/>
            <person name="Kearney S.M."/>
            <person name="Perrotta A.R."/>
            <person name="Berdy B."/>
            <person name="Zhao S."/>
            <person name="Lieberman T.D."/>
            <person name="Swanson P.K."/>
            <person name="Smith M."/>
            <person name="Roesemann S."/>
            <person name="Alexander J.E."/>
            <person name="Rich S.A."/>
            <person name="Livny J."/>
            <person name="Vlamakis H."/>
            <person name="Clish C."/>
            <person name="Bullock K."/>
            <person name="Deik A."/>
            <person name="Scott J."/>
            <person name="Pierce K.A."/>
            <person name="Xavier R.J."/>
            <person name="Alm E.J."/>
        </authorList>
    </citation>
    <scope>NUCLEOTIDE SEQUENCE [LARGE SCALE GENOMIC DNA]</scope>
    <source>
        <strain evidence="1 2">BIOML-A41</strain>
    </source>
</reference>
<evidence type="ECO:0000313" key="2">
    <source>
        <dbReference type="Proteomes" id="UP000463337"/>
    </source>
</evidence>
<protein>
    <submittedName>
        <fullName evidence="1">Uncharacterized protein</fullName>
    </submittedName>
</protein>
<organism evidence="1 2">
    <name type="scientific">Parabacteroides distasonis</name>
    <dbReference type="NCBI Taxonomy" id="823"/>
    <lineage>
        <taxon>Bacteria</taxon>
        <taxon>Pseudomonadati</taxon>
        <taxon>Bacteroidota</taxon>
        <taxon>Bacteroidia</taxon>
        <taxon>Bacteroidales</taxon>
        <taxon>Tannerellaceae</taxon>
        <taxon>Parabacteroides</taxon>
    </lineage>
</organism>
<dbReference type="EMBL" id="WKLT01000106">
    <property type="protein sequence ID" value="MRY60720.1"/>
    <property type="molecule type" value="Genomic_DNA"/>
</dbReference>
<dbReference type="Proteomes" id="UP000463337">
    <property type="component" value="Unassembled WGS sequence"/>
</dbReference>
<proteinExistence type="predicted"/>